<organism evidence="2 3">
    <name type="scientific">Mycena sanguinolenta</name>
    <dbReference type="NCBI Taxonomy" id="230812"/>
    <lineage>
        <taxon>Eukaryota</taxon>
        <taxon>Fungi</taxon>
        <taxon>Dikarya</taxon>
        <taxon>Basidiomycota</taxon>
        <taxon>Agaricomycotina</taxon>
        <taxon>Agaricomycetes</taxon>
        <taxon>Agaricomycetidae</taxon>
        <taxon>Agaricales</taxon>
        <taxon>Marasmiineae</taxon>
        <taxon>Mycenaceae</taxon>
        <taxon>Mycena</taxon>
    </lineage>
</organism>
<name>A0A8H6YMJ5_9AGAR</name>
<evidence type="ECO:0008006" key="4">
    <source>
        <dbReference type="Google" id="ProtNLM"/>
    </source>
</evidence>
<proteinExistence type="predicted"/>
<evidence type="ECO:0000256" key="1">
    <source>
        <dbReference type="SAM" id="Coils"/>
    </source>
</evidence>
<gene>
    <name evidence="2" type="ORF">MSAN_01177200</name>
</gene>
<evidence type="ECO:0000313" key="2">
    <source>
        <dbReference type="EMBL" id="KAF7361441.1"/>
    </source>
</evidence>
<dbReference type="AlphaFoldDB" id="A0A8H6YMJ5"/>
<reference evidence="2" key="1">
    <citation type="submission" date="2020-05" db="EMBL/GenBank/DDBJ databases">
        <title>Mycena genomes resolve the evolution of fungal bioluminescence.</title>
        <authorList>
            <person name="Tsai I.J."/>
        </authorList>
    </citation>
    <scope>NUCLEOTIDE SEQUENCE</scope>
    <source>
        <strain evidence="2">160909Yilan</strain>
    </source>
</reference>
<dbReference type="EMBL" id="JACAZH010000008">
    <property type="protein sequence ID" value="KAF7361441.1"/>
    <property type="molecule type" value="Genomic_DNA"/>
</dbReference>
<feature type="coiled-coil region" evidence="1">
    <location>
        <begin position="3"/>
        <end position="37"/>
    </location>
</feature>
<comment type="caution">
    <text evidence="2">The sequence shown here is derived from an EMBL/GenBank/DDBJ whole genome shotgun (WGS) entry which is preliminary data.</text>
</comment>
<keyword evidence="1" id="KW-0175">Coiled coil</keyword>
<sequence length="411" mass="47169">MSVRELRARIAKLDTEIDIQRELLKKLERDKSLIQRQLNKLIDPVARLPLEISSEIFLQCMWPFPDIYYGAHNVPMLLLNISHAWTDIALSTPALWSAINIAFPCPSGLKELLPIWLERARNRPLSISLEVRERFDEEVVAIVWGHGQQMKHLQVFEEEIRDRRWSIEEMIPGQLPALQTLTMRGEAFTRRYILQLLRLAPNLIEYVVYDTRIDPDDVEKVVLPQLRRLAFGEPGGYPCSDQELLEYLSLPVLEALQLETSGRGLLAFLKQSSPPLLELILKSTKDIIDFVALAEYVAGLIRLEVWFPKQQEVETLFAVLASQSLLLHLHTLIIHLDLYRPSQNSDDFWTALVHALAARRTQIQVFRLMVPLRLPDSLTPASDIAAAIQELRTDGMHVSISATHETWSLFD</sequence>
<accession>A0A8H6YMJ5</accession>
<evidence type="ECO:0000313" key="3">
    <source>
        <dbReference type="Proteomes" id="UP000623467"/>
    </source>
</evidence>
<keyword evidence="3" id="KW-1185">Reference proteome</keyword>
<dbReference type="OrthoDB" id="3037697at2759"/>
<protein>
    <recommendedName>
        <fullName evidence="4">F-box domain-containing protein</fullName>
    </recommendedName>
</protein>
<dbReference type="Proteomes" id="UP000623467">
    <property type="component" value="Unassembled WGS sequence"/>
</dbReference>